<reference evidence="2 3" key="1">
    <citation type="submission" date="2024-10" db="EMBL/GenBank/DDBJ databases">
        <title>The Natural Products Discovery Center: Release of the First 8490 Sequenced Strains for Exploring Actinobacteria Biosynthetic Diversity.</title>
        <authorList>
            <person name="Kalkreuter E."/>
            <person name="Kautsar S.A."/>
            <person name="Yang D."/>
            <person name="Bader C.D."/>
            <person name="Teijaro C.N."/>
            <person name="Fluegel L."/>
            <person name="Davis C.M."/>
            <person name="Simpson J.R."/>
            <person name="Lauterbach L."/>
            <person name="Steele A.D."/>
            <person name="Gui C."/>
            <person name="Meng S."/>
            <person name="Li G."/>
            <person name="Viehrig K."/>
            <person name="Ye F."/>
            <person name="Su P."/>
            <person name="Kiefer A.F."/>
            <person name="Nichols A."/>
            <person name="Cepeda A.J."/>
            <person name="Yan W."/>
            <person name="Fan B."/>
            <person name="Jiang Y."/>
            <person name="Adhikari A."/>
            <person name="Zheng C.-J."/>
            <person name="Schuster L."/>
            <person name="Cowan T.M."/>
            <person name="Smanski M.J."/>
            <person name="Chevrette M.G."/>
            <person name="De Carvalho L.P.S."/>
            <person name="Shen B."/>
        </authorList>
    </citation>
    <scope>NUCLEOTIDE SEQUENCE [LARGE SCALE GENOMIC DNA]</scope>
    <source>
        <strain evidence="2 3">NPDC013366</strain>
    </source>
</reference>
<organism evidence="2 3">
    <name type="scientific">Streptomyces eurythermus</name>
    <dbReference type="NCBI Taxonomy" id="42237"/>
    <lineage>
        <taxon>Bacteria</taxon>
        <taxon>Bacillati</taxon>
        <taxon>Actinomycetota</taxon>
        <taxon>Actinomycetes</taxon>
        <taxon>Kitasatosporales</taxon>
        <taxon>Streptomycetaceae</taxon>
        <taxon>Streptomyces</taxon>
    </lineage>
</organism>
<accession>A0ABW6Z3H0</accession>
<dbReference type="InterPro" id="IPR011989">
    <property type="entry name" value="ARM-like"/>
</dbReference>
<evidence type="ECO:0000256" key="1">
    <source>
        <dbReference type="SAM" id="MobiDB-lite"/>
    </source>
</evidence>
<dbReference type="Proteomes" id="UP001603418">
    <property type="component" value="Unassembled WGS sequence"/>
</dbReference>
<keyword evidence="3" id="KW-1185">Reference proteome</keyword>
<comment type="caution">
    <text evidence="2">The sequence shown here is derived from an EMBL/GenBank/DDBJ whole genome shotgun (WGS) entry which is preliminary data.</text>
</comment>
<protein>
    <submittedName>
        <fullName evidence="2">HEAT repeat domain-containing protein</fullName>
    </submittedName>
</protein>
<proteinExistence type="predicted"/>
<dbReference type="Gene3D" id="1.25.10.10">
    <property type="entry name" value="Leucine-rich Repeat Variant"/>
    <property type="match status" value="1"/>
</dbReference>
<dbReference type="EMBL" id="JBICBM010000015">
    <property type="protein sequence ID" value="MFF9885696.1"/>
    <property type="molecule type" value="Genomic_DNA"/>
</dbReference>
<feature type="region of interest" description="Disordered" evidence="1">
    <location>
        <begin position="145"/>
        <end position="165"/>
    </location>
</feature>
<evidence type="ECO:0000313" key="2">
    <source>
        <dbReference type="EMBL" id="MFF9885696.1"/>
    </source>
</evidence>
<name>A0ABW6Z3H0_9ACTN</name>
<sequence length="165" mass="17658">MTLADHRDPRALPDLIRSLETRVDDWRALYGVGGYPQAADRLVPLLADGLHRIDPHRPDAPIPAGLYLSRLAHLKDPIAIPVITDTLTWASRHQSWTVVTSALNALATFGPAAQAAHAQIRPLTNAPDNSVRAAAQASLDALTGDKDTVPAQSTPGHGLGQHPPY</sequence>
<gene>
    <name evidence="2" type="ORF">ACF1HC_29500</name>
</gene>
<dbReference type="InterPro" id="IPR016024">
    <property type="entry name" value="ARM-type_fold"/>
</dbReference>
<dbReference type="RefSeq" id="WP_030785793.1">
    <property type="nucleotide sequence ID" value="NZ_JBFACJ010000024.1"/>
</dbReference>
<evidence type="ECO:0000313" key="3">
    <source>
        <dbReference type="Proteomes" id="UP001603418"/>
    </source>
</evidence>
<dbReference type="SUPFAM" id="SSF48371">
    <property type="entry name" value="ARM repeat"/>
    <property type="match status" value="1"/>
</dbReference>